<dbReference type="SUPFAM" id="SSF49313">
    <property type="entry name" value="Cadherin-like"/>
    <property type="match status" value="1"/>
</dbReference>
<evidence type="ECO:0000256" key="1">
    <source>
        <dbReference type="SAM" id="SignalP"/>
    </source>
</evidence>
<dbReference type="Proteomes" id="UP000600946">
    <property type="component" value="Unassembled WGS sequence"/>
</dbReference>
<dbReference type="Gene3D" id="2.60.40.10">
    <property type="entry name" value="Immunoglobulins"/>
    <property type="match status" value="2"/>
</dbReference>
<name>A0ABQ2ZHQ5_9ACTN</name>
<dbReference type="Pfam" id="PF05345">
    <property type="entry name" value="He_PIG"/>
    <property type="match status" value="2"/>
</dbReference>
<evidence type="ECO:0000313" key="2">
    <source>
        <dbReference type="EMBL" id="GGY15507.1"/>
    </source>
</evidence>
<organism evidence="2 3">
    <name type="scientific">Streptomyces xanthochromogenes</name>
    <dbReference type="NCBI Taxonomy" id="67384"/>
    <lineage>
        <taxon>Bacteria</taxon>
        <taxon>Bacillati</taxon>
        <taxon>Actinomycetota</taxon>
        <taxon>Actinomycetes</taxon>
        <taxon>Kitasatosporales</taxon>
        <taxon>Streptomycetaceae</taxon>
        <taxon>Streptomyces</taxon>
    </lineage>
</organism>
<gene>
    <name evidence="2" type="ORF">GCM10010326_04030</name>
</gene>
<dbReference type="InterPro" id="IPR013783">
    <property type="entry name" value="Ig-like_fold"/>
</dbReference>
<dbReference type="GeneID" id="96295813"/>
<dbReference type="RefSeq" id="WP_190025957.1">
    <property type="nucleotide sequence ID" value="NZ_BMUU01000001.1"/>
</dbReference>
<evidence type="ECO:0000313" key="3">
    <source>
        <dbReference type="Proteomes" id="UP000600946"/>
    </source>
</evidence>
<sequence>MIRRAARWAVAGAAAFALSISTQASAAAAFADTPPQLDLKVLLIGGGPGDPTTLAWQNALDTEGVAYSVVSASGDVGSETVSLPTLSSGTHGYYNGVVFADSPAWFSSGQLTALDGYESIFGVRQVDGYVYPSASVGLTPVGSGAMSGTAQLTSSGLTALPQLKGPVPFEAGSYGYPATPVSGAPVTPWLQNAAGQTLAAVYQHPTTDAQSGVAELALAFNYNATQLPWLLLAPGLINWVTQNTHLGLYRNYFGQDVDDVFIADNEWSNKYQCTPAATDPNDVLCPPGVGGNAADAPPDTQMSAADVDYVANWEKQTGIKLELAFNAIGACTTPTAADASNANCSGSTAVNGTTYTDPGQTVDPAYPNDAAFVNELLKQQASFNWINHTWSHMFLGCTVAAPQPADVPVPGTGGSLASGGYSYEVTAATAYGESEPSTAQQITVAANGSVALSWPDAPNGGGPSLAQLESRYSGGTGFWGYNVYRAPAGSTDFGLVGQVKEDPAGAATSYSFTDTGATNPGGGPGSTATYPTATDPGIGCANAAGWVPAVGTTADSSIEQEIGLNDAFAANNGLTGFSPHSVVTGEHSGLENPNMPKAFADTGVGVFGADASRQPQSYTIDGTSSGGTANSAASAPRYPSNIYYNAANWADELNEYNTAYVASGSSIGDGQYPAETGKCSDTPSTTCTTTPATEASVLASESRIMLGHVLADDPRMNYAHQSNLIGPASKTVGGVTSDYGYTLLTLLSNMQAQYGSWSTAPLVQMTDATQSQVLAESAAWTTAKKAATVTASVQNGSVVISNVGGSAVSVPVTVPAGSTVNGADFGESYGGTRSAWTPVSAGSSVTVTVPADGNTPGTAPVITGPATASAKVGTAFSATVTTTGTPVPALTETGALPSGLTFKDNGNGTATVSGTPGAGSGGSYPLTINAANSAGKATSPLTLTVTESPAFTSKSSAVATFLTPFTFKVTTTGSPAATLTESGALPAGFKFTPASNGTATITGTTLVPGTFHLTLTAKNSAGTTTQPFTLTVNL</sequence>
<keyword evidence="1" id="KW-0732">Signal</keyword>
<dbReference type="InterPro" id="IPR015919">
    <property type="entry name" value="Cadherin-like_sf"/>
</dbReference>
<dbReference type="EMBL" id="BMUU01000001">
    <property type="protein sequence ID" value="GGY15507.1"/>
    <property type="molecule type" value="Genomic_DNA"/>
</dbReference>
<comment type="caution">
    <text evidence="2">The sequence shown here is derived from an EMBL/GenBank/DDBJ whole genome shotgun (WGS) entry which is preliminary data.</text>
</comment>
<feature type="signal peptide" evidence="1">
    <location>
        <begin position="1"/>
        <end position="26"/>
    </location>
</feature>
<keyword evidence="3" id="KW-1185">Reference proteome</keyword>
<protein>
    <submittedName>
        <fullName evidence="2">Uncharacterized protein</fullName>
    </submittedName>
</protein>
<reference evidence="3" key="1">
    <citation type="journal article" date="2019" name="Int. J. Syst. Evol. Microbiol.">
        <title>The Global Catalogue of Microorganisms (GCM) 10K type strain sequencing project: providing services to taxonomists for standard genome sequencing and annotation.</title>
        <authorList>
            <consortium name="The Broad Institute Genomics Platform"/>
            <consortium name="The Broad Institute Genome Sequencing Center for Infectious Disease"/>
            <person name="Wu L."/>
            <person name="Ma J."/>
        </authorList>
    </citation>
    <scope>NUCLEOTIDE SEQUENCE [LARGE SCALE GENOMIC DNA]</scope>
    <source>
        <strain evidence="3">JCM 4594</strain>
    </source>
</reference>
<accession>A0ABQ2ZHQ5</accession>
<feature type="chain" id="PRO_5045236695" evidence="1">
    <location>
        <begin position="27"/>
        <end position="1034"/>
    </location>
</feature>
<proteinExistence type="predicted"/>